<dbReference type="SUPFAM" id="SSF53300">
    <property type="entry name" value="vWA-like"/>
    <property type="match status" value="1"/>
</dbReference>
<dbReference type="EMBL" id="BEYU01000001">
    <property type="protein sequence ID" value="GBG23941.1"/>
    <property type="molecule type" value="Genomic_DNA"/>
</dbReference>
<protein>
    <submittedName>
        <fullName evidence="1">Uncharacterized protein</fullName>
    </submittedName>
</protein>
<comment type="caution">
    <text evidence="1">The sequence shown here is derived from an EMBL/GenBank/DDBJ whole genome shotgun (WGS) entry which is preliminary data.</text>
</comment>
<dbReference type="AlphaFoldDB" id="A0A2R5G7C6"/>
<evidence type="ECO:0000313" key="1">
    <source>
        <dbReference type="EMBL" id="GBG23941.1"/>
    </source>
</evidence>
<proteinExistence type="predicted"/>
<sequence length="585" mass="65219">MGKSIANRVLTSASSSLEEHTKAYEADPSAYAAEVLRLAAKDVDLASNTIVRACALCWRGERRDVVDALMPKMNFGEILNLVKMLDVERQIGALDRKLEQVKKRRKVAVLQQRRNELENVRIHSDTLQKGSASLSLMKRVRKWVQAITPERLEFFILQFDLSPWKELADLAHLRPSDFQLDYFLSVCFGGTAPEGSLVHKLQEGDLSNISALLEAHPQLATCYSFIRTMPSAANLTIESRLALGRVIPLSEIIWFYEELDCPGLDVIVKERIEKGEDIRDATGKNRDSFGKLMERMLSFVETKRHLAFLPGLRKIATKRLREVSIPTNARVAVLGDASSSMAIAVKSATIIGSIVCSALDGRLNFFTGEEVLPSIQPRSVDDVLFVADEIQACGCTSPAAALEPYYLRKDMVDLFIVVTDEGENTPCRGGESFAPLFQRYLREINPRATCFFVSFLSAFDDGYMMRAMQEAGLGEHVKQFRFHVDRPDLSKVTALLAMLAAEVESYAPPPVHRSCEEASCPIMCKDGPLLVTEEELAALQRIFSDVDTITSTSLLEMLPKLRNQPAESSNNDAQSVFTDWSIVDK</sequence>
<organism evidence="1 2">
    <name type="scientific">Hondaea fermentalgiana</name>
    <dbReference type="NCBI Taxonomy" id="2315210"/>
    <lineage>
        <taxon>Eukaryota</taxon>
        <taxon>Sar</taxon>
        <taxon>Stramenopiles</taxon>
        <taxon>Bigyra</taxon>
        <taxon>Labyrinthulomycetes</taxon>
        <taxon>Thraustochytrida</taxon>
        <taxon>Thraustochytriidae</taxon>
        <taxon>Hondaea</taxon>
    </lineage>
</organism>
<evidence type="ECO:0000313" key="2">
    <source>
        <dbReference type="Proteomes" id="UP000241890"/>
    </source>
</evidence>
<dbReference type="OrthoDB" id="301415at2759"/>
<dbReference type="InterPro" id="IPR036465">
    <property type="entry name" value="vWFA_dom_sf"/>
</dbReference>
<dbReference type="Proteomes" id="UP000241890">
    <property type="component" value="Unassembled WGS sequence"/>
</dbReference>
<accession>A0A2R5G7C6</accession>
<keyword evidence="2" id="KW-1185">Reference proteome</keyword>
<reference evidence="1 2" key="1">
    <citation type="submission" date="2017-12" db="EMBL/GenBank/DDBJ databases">
        <title>Sequencing, de novo assembly and annotation of complete genome of a new Thraustochytrid species, strain FCC1311.</title>
        <authorList>
            <person name="Sedici K."/>
            <person name="Godart F."/>
            <person name="Aiese Cigliano R."/>
            <person name="Sanseverino W."/>
            <person name="Barakat M."/>
            <person name="Ortet P."/>
            <person name="Marechal E."/>
            <person name="Cagnac O."/>
            <person name="Amato A."/>
        </authorList>
    </citation>
    <scope>NUCLEOTIDE SEQUENCE [LARGE SCALE GENOMIC DNA]</scope>
</reference>
<dbReference type="InParanoid" id="A0A2R5G7C6"/>
<name>A0A2R5G7C6_9STRA</name>
<gene>
    <name evidence="1" type="ORF">FCC1311_001602</name>
</gene>